<proteinExistence type="inferred from homology"/>
<evidence type="ECO:0000313" key="3">
    <source>
        <dbReference type="EMBL" id="MFI0793873.1"/>
    </source>
</evidence>
<dbReference type="InterPro" id="IPR002539">
    <property type="entry name" value="MaoC-like_dom"/>
</dbReference>
<dbReference type="SUPFAM" id="SSF54637">
    <property type="entry name" value="Thioesterase/thiol ester dehydrase-isomerase"/>
    <property type="match status" value="1"/>
</dbReference>
<dbReference type="RefSeq" id="WP_396679688.1">
    <property type="nucleotide sequence ID" value="NZ_JBIRPU010000008.1"/>
</dbReference>
<evidence type="ECO:0000256" key="1">
    <source>
        <dbReference type="ARBA" id="ARBA00005254"/>
    </source>
</evidence>
<organism evidence="3 4">
    <name type="scientific">Micromonospora rubida</name>
    <dbReference type="NCBI Taxonomy" id="2697657"/>
    <lineage>
        <taxon>Bacteria</taxon>
        <taxon>Bacillati</taxon>
        <taxon>Actinomycetota</taxon>
        <taxon>Actinomycetes</taxon>
        <taxon>Micromonosporales</taxon>
        <taxon>Micromonosporaceae</taxon>
        <taxon>Micromonospora</taxon>
    </lineage>
</organism>
<dbReference type="Gene3D" id="3.10.129.10">
    <property type="entry name" value="Hotdog Thioesterase"/>
    <property type="match status" value="1"/>
</dbReference>
<dbReference type="PANTHER" id="PTHR43841:SF3">
    <property type="entry name" value="(3R)-HYDROXYACYL-ACP DEHYDRATASE SUBUNIT HADB"/>
    <property type="match status" value="1"/>
</dbReference>
<keyword evidence="4" id="KW-1185">Reference proteome</keyword>
<dbReference type="InterPro" id="IPR029069">
    <property type="entry name" value="HotDog_dom_sf"/>
</dbReference>
<evidence type="ECO:0000259" key="2">
    <source>
        <dbReference type="Pfam" id="PF01575"/>
    </source>
</evidence>
<protein>
    <submittedName>
        <fullName evidence="3">MaoC/PaaZ C-terminal domain-containing protein</fullName>
    </submittedName>
</protein>
<feature type="domain" description="MaoC-like" evidence="2">
    <location>
        <begin position="26"/>
        <end position="110"/>
    </location>
</feature>
<comment type="similarity">
    <text evidence="1">Belongs to the enoyl-CoA hydratase/isomerase family.</text>
</comment>
<dbReference type="Proteomes" id="UP001611075">
    <property type="component" value="Unassembled WGS sequence"/>
</dbReference>
<reference evidence="3 4" key="1">
    <citation type="submission" date="2024-10" db="EMBL/GenBank/DDBJ databases">
        <title>The Natural Products Discovery Center: Release of the First 8490 Sequenced Strains for Exploring Actinobacteria Biosynthetic Diversity.</title>
        <authorList>
            <person name="Kalkreuter E."/>
            <person name="Kautsar S.A."/>
            <person name="Yang D."/>
            <person name="Bader C.D."/>
            <person name="Teijaro C.N."/>
            <person name="Fluegel L."/>
            <person name="Davis C.M."/>
            <person name="Simpson J.R."/>
            <person name="Lauterbach L."/>
            <person name="Steele A.D."/>
            <person name="Gui C."/>
            <person name="Meng S."/>
            <person name="Li G."/>
            <person name="Viehrig K."/>
            <person name="Ye F."/>
            <person name="Su P."/>
            <person name="Kiefer A.F."/>
            <person name="Nichols A."/>
            <person name="Cepeda A.J."/>
            <person name="Yan W."/>
            <person name="Fan B."/>
            <person name="Jiang Y."/>
            <person name="Adhikari A."/>
            <person name="Zheng C.-J."/>
            <person name="Schuster L."/>
            <person name="Cowan T.M."/>
            <person name="Smanski M.J."/>
            <person name="Chevrette M.G."/>
            <person name="De Carvalho L.P.S."/>
            <person name="Shen B."/>
        </authorList>
    </citation>
    <scope>NUCLEOTIDE SEQUENCE [LARGE SCALE GENOMIC DNA]</scope>
    <source>
        <strain evidence="3 4">NPDC021253</strain>
    </source>
</reference>
<sequence length="152" mass="16238">MSTNTSPSPSANTSAAVVPEPLVHGPLTRTDLVRYQGASGDFYAIHHDEPFARAAGLPAPLALGMLSAGLLATWATDWLGVDAVRRYRVRFAAQVFPGDTLTCTGQVTREYEQDGEARLDLELTCATQSGAVAVYGWATFVAGRSPKPEEQE</sequence>
<comment type="caution">
    <text evidence="3">The sequence shown here is derived from an EMBL/GenBank/DDBJ whole genome shotgun (WGS) entry which is preliminary data.</text>
</comment>
<gene>
    <name evidence="3" type="ORF">ACH4OY_14455</name>
</gene>
<dbReference type="EMBL" id="JBIRPU010000008">
    <property type="protein sequence ID" value="MFI0793873.1"/>
    <property type="molecule type" value="Genomic_DNA"/>
</dbReference>
<accession>A0ABW7SJM8</accession>
<dbReference type="Pfam" id="PF01575">
    <property type="entry name" value="MaoC_dehydratas"/>
    <property type="match status" value="1"/>
</dbReference>
<dbReference type="PANTHER" id="PTHR43841">
    <property type="entry name" value="3-HYDROXYACYL-THIOESTER DEHYDRATASE HTDX-RELATED"/>
    <property type="match status" value="1"/>
</dbReference>
<name>A0ABW7SJM8_9ACTN</name>
<evidence type="ECO:0000313" key="4">
    <source>
        <dbReference type="Proteomes" id="UP001611075"/>
    </source>
</evidence>